<dbReference type="Gene3D" id="3.40.50.300">
    <property type="entry name" value="P-loop containing nucleotide triphosphate hydrolases"/>
    <property type="match status" value="1"/>
</dbReference>
<dbReference type="PANTHER" id="PTHR11361">
    <property type="entry name" value="DNA MISMATCH REPAIR PROTEIN MUTS FAMILY MEMBER"/>
    <property type="match status" value="1"/>
</dbReference>
<name>A0A834M8D1_RHYFE</name>
<evidence type="ECO:0000256" key="4">
    <source>
        <dbReference type="ARBA" id="ARBA00023125"/>
    </source>
</evidence>
<dbReference type="SMART" id="SM00534">
    <property type="entry name" value="MUTSac"/>
    <property type="match status" value="1"/>
</dbReference>
<evidence type="ECO:0000256" key="3">
    <source>
        <dbReference type="ARBA" id="ARBA00022840"/>
    </source>
</evidence>
<dbReference type="Gene3D" id="1.10.1420.10">
    <property type="match status" value="1"/>
</dbReference>
<dbReference type="GO" id="GO:0030983">
    <property type="term" value="F:mismatched DNA binding"/>
    <property type="evidence" value="ECO:0007669"/>
    <property type="project" value="InterPro"/>
</dbReference>
<keyword evidence="3" id="KW-0067">ATP-binding</keyword>
<comment type="caution">
    <text evidence="6">The sequence shown here is derived from an EMBL/GenBank/DDBJ whole genome shotgun (WGS) entry which is preliminary data.</text>
</comment>
<keyword evidence="2" id="KW-0547">Nucleotide-binding</keyword>
<evidence type="ECO:0000256" key="1">
    <source>
        <dbReference type="ARBA" id="ARBA00006271"/>
    </source>
</evidence>
<dbReference type="InterPro" id="IPR036187">
    <property type="entry name" value="DNA_mismatch_repair_MutS_sf"/>
</dbReference>
<dbReference type="GO" id="GO:0140664">
    <property type="term" value="F:ATP-dependent DNA damage sensor activity"/>
    <property type="evidence" value="ECO:0007669"/>
    <property type="project" value="InterPro"/>
</dbReference>
<dbReference type="Proteomes" id="UP000625711">
    <property type="component" value="Unassembled WGS sequence"/>
</dbReference>
<dbReference type="EMBL" id="JAACXV010013869">
    <property type="protein sequence ID" value="KAF7272026.1"/>
    <property type="molecule type" value="Genomic_DNA"/>
</dbReference>
<dbReference type="GO" id="GO:0005524">
    <property type="term" value="F:ATP binding"/>
    <property type="evidence" value="ECO:0007669"/>
    <property type="project" value="UniProtKB-KW"/>
</dbReference>
<keyword evidence="4" id="KW-0238">DNA-binding</keyword>
<dbReference type="InterPro" id="IPR045076">
    <property type="entry name" value="MutS"/>
</dbReference>
<dbReference type="PANTHER" id="PTHR11361:SF20">
    <property type="entry name" value="MUTS PROTEIN HOMOLOG 5"/>
    <property type="match status" value="1"/>
</dbReference>
<evidence type="ECO:0000313" key="6">
    <source>
        <dbReference type="EMBL" id="KAF7272026.1"/>
    </source>
</evidence>
<dbReference type="SMART" id="SM00533">
    <property type="entry name" value="MUTSd"/>
    <property type="match status" value="1"/>
</dbReference>
<dbReference type="SUPFAM" id="SSF52540">
    <property type="entry name" value="P-loop containing nucleoside triphosphate hydrolases"/>
    <property type="match status" value="1"/>
</dbReference>
<dbReference type="PROSITE" id="PS00486">
    <property type="entry name" value="DNA_MISMATCH_REPAIR_2"/>
    <property type="match status" value="1"/>
</dbReference>
<dbReference type="AlphaFoldDB" id="A0A834M8D1"/>
<dbReference type="Pfam" id="PF05192">
    <property type="entry name" value="MutS_III"/>
    <property type="match status" value="1"/>
</dbReference>
<comment type="similarity">
    <text evidence="1">Belongs to the DNA mismatch repair MutS family.</text>
</comment>
<protein>
    <recommendedName>
        <fullName evidence="5">DNA mismatch repair proteins mutS family domain-containing protein</fullName>
    </recommendedName>
</protein>
<dbReference type="Pfam" id="PF00488">
    <property type="entry name" value="MutS_V"/>
    <property type="match status" value="1"/>
</dbReference>
<dbReference type="InterPro" id="IPR017261">
    <property type="entry name" value="DNA_mismatch_repair_MutS/MSH"/>
</dbReference>
<keyword evidence="7" id="KW-1185">Reference proteome</keyword>
<dbReference type="InterPro" id="IPR027417">
    <property type="entry name" value="P-loop_NTPase"/>
</dbReference>
<dbReference type="PIRSF" id="PIRSF037677">
    <property type="entry name" value="DNA_mis_repair_Msh6"/>
    <property type="match status" value="1"/>
</dbReference>
<gene>
    <name evidence="6" type="ORF">GWI33_015165</name>
</gene>
<dbReference type="OrthoDB" id="29596at2759"/>
<evidence type="ECO:0000259" key="5">
    <source>
        <dbReference type="PROSITE" id="PS00486"/>
    </source>
</evidence>
<dbReference type="SUPFAM" id="SSF48334">
    <property type="entry name" value="DNA repair protein MutS, domain III"/>
    <property type="match status" value="1"/>
</dbReference>
<organism evidence="6 7">
    <name type="scientific">Rhynchophorus ferrugineus</name>
    <name type="common">Red palm weevil</name>
    <name type="synonym">Curculio ferrugineus</name>
    <dbReference type="NCBI Taxonomy" id="354439"/>
    <lineage>
        <taxon>Eukaryota</taxon>
        <taxon>Metazoa</taxon>
        <taxon>Ecdysozoa</taxon>
        <taxon>Arthropoda</taxon>
        <taxon>Hexapoda</taxon>
        <taxon>Insecta</taxon>
        <taxon>Pterygota</taxon>
        <taxon>Neoptera</taxon>
        <taxon>Endopterygota</taxon>
        <taxon>Coleoptera</taxon>
        <taxon>Polyphaga</taxon>
        <taxon>Cucujiformia</taxon>
        <taxon>Curculionidae</taxon>
        <taxon>Dryophthorinae</taxon>
        <taxon>Rhynchophorus</taxon>
    </lineage>
</organism>
<reference evidence="6" key="1">
    <citation type="submission" date="2020-08" db="EMBL/GenBank/DDBJ databases">
        <title>Genome sequencing and assembly of the red palm weevil Rhynchophorus ferrugineus.</title>
        <authorList>
            <person name="Dias G.B."/>
            <person name="Bergman C.M."/>
            <person name="Manee M."/>
        </authorList>
    </citation>
    <scope>NUCLEOTIDE SEQUENCE</scope>
    <source>
        <strain evidence="6">AA-2017</strain>
        <tissue evidence="6">Whole larva</tissue>
    </source>
</reference>
<dbReference type="GO" id="GO:0051026">
    <property type="term" value="P:chiasma assembly"/>
    <property type="evidence" value="ECO:0007669"/>
    <property type="project" value="TreeGrafter"/>
</dbReference>
<sequence length="801" mass="91141">MDASCHNASIVFNLRVQEDNRSNNEEENCESTHGSLLCLLYCNGKLGAAYYNCSDKTLNLYEEMFDISPQFLRSASIYREVSPKHLLTFGTITDVYVKALIDFSHSDIEATVSSTIQNNSLKLPDNFFLMSLKDFAYEISKTIVLNITVLSNNLDRSDVKQKLYGYSLINLNHRLSVQALAALYKFIEKNYSMFGFEAGNIHFFHINHVTLRNHVLMDKSTFKSLQIFSQKCHEATFKRGEESSSREGLSIYKLFLSSCKSKLGQSYLRSLLLSPINNYDELKKRLAFIKFAQDPLNSDFISNVQDNIKHLSDLRLLSEILEKIYNARANNRHWKTLYNTIVHIIHINDICKIYRNKSVLLKELNDTITDNLVGLQGSIGNALDFSAGMRRGRPVIKFGLDYDLDAKLLRQQDIAKHVSAAARCAVNDLPDFVNECQVIYLPEMGHHVAIREWEPNCNINAFEDLGYQFMFNIGGTIHYKTPLCVEMDQRLGDINGDIIDHENRILRRLASFILKYNNDIREPLRLISLIDCLIAMAKVSLLYNYVEPVLNTESRQEMVKSRHPLMEQILTSFEPNDFYSGGRHSRMKIVMGANGSGKSIFLRQIALVVYMAHIGCFVPAETANIGLVHSIHCCGQLSESAIVRLSSFMIDIAQTTEILHYASPNSIILLDEFARGTLAEDGIALLAGFLKTFLDQKENCPHVVVSTHLHRITSLLNESKYLEYFRTEHTIQNETFCFLYKISKGVSKSHAFDIASKFLSPQLIQRAKLYTECLQNNATMPYPEGYLAESVDDFVIPSAHN</sequence>
<evidence type="ECO:0000313" key="7">
    <source>
        <dbReference type="Proteomes" id="UP000625711"/>
    </source>
</evidence>
<dbReference type="InterPro" id="IPR007696">
    <property type="entry name" value="DNA_mismatch_repair_MutS_core"/>
</dbReference>
<proteinExistence type="inferred from homology"/>
<feature type="domain" description="DNA mismatch repair proteins mutS family" evidence="5">
    <location>
        <begin position="666"/>
        <end position="682"/>
    </location>
</feature>
<evidence type="ECO:0000256" key="2">
    <source>
        <dbReference type="ARBA" id="ARBA00022741"/>
    </source>
</evidence>
<accession>A0A834M8D1</accession>
<dbReference type="GO" id="GO:0005634">
    <property type="term" value="C:nucleus"/>
    <property type="evidence" value="ECO:0007669"/>
    <property type="project" value="TreeGrafter"/>
</dbReference>
<dbReference type="GO" id="GO:0006298">
    <property type="term" value="P:mismatch repair"/>
    <property type="evidence" value="ECO:0007669"/>
    <property type="project" value="InterPro"/>
</dbReference>
<dbReference type="InterPro" id="IPR000432">
    <property type="entry name" value="DNA_mismatch_repair_MutS_C"/>
</dbReference>